<evidence type="ECO:0000259" key="3">
    <source>
        <dbReference type="SMART" id="SM00827"/>
    </source>
</evidence>
<dbReference type="GO" id="GO:0016746">
    <property type="term" value="F:acyltransferase activity"/>
    <property type="evidence" value="ECO:0007669"/>
    <property type="project" value="UniProtKB-KW"/>
</dbReference>
<organism evidence="4 5">
    <name type="scientific">Streptomyces machairae</name>
    <dbReference type="NCBI Taxonomy" id="3134109"/>
    <lineage>
        <taxon>Bacteria</taxon>
        <taxon>Bacillati</taxon>
        <taxon>Actinomycetota</taxon>
        <taxon>Actinomycetes</taxon>
        <taxon>Kitasatosporales</taxon>
        <taxon>Streptomycetaceae</taxon>
        <taxon>Streptomyces</taxon>
    </lineage>
</organism>
<dbReference type="Pfam" id="PF00698">
    <property type="entry name" value="Acyl_transf_1"/>
    <property type="match status" value="1"/>
</dbReference>
<evidence type="ECO:0000256" key="1">
    <source>
        <dbReference type="ARBA" id="ARBA00022450"/>
    </source>
</evidence>
<keyword evidence="4" id="KW-0808">Transferase</keyword>
<dbReference type="InterPro" id="IPR050091">
    <property type="entry name" value="PKS_NRPS_Biosynth_Enz"/>
</dbReference>
<dbReference type="Proteomes" id="UP001376459">
    <property type="component" value="Unassembled WGS sequence"/>
</dbReference>
<dbReference type="Gene3D" id="3.30.70.250">
    <property type="entry name" value="Malonyl-CoA ACP transacylase, ACP-binding"/>
    <property type="match status" value="1"/>
</dbReference>
<keyword evidence="2" id="KW-0597">Phosphoprotein</keyword>
<dbReference type="Pfam" id="PF16197">
    <property type="entry name" value="KAsynt_C_assoc"/>
    <property type="match status" value="1"/>
</dbReference>
<sequence>MRAQGTGPLIAGVNAFGFGGTNAHAVLEEAPRRTTSASPAADGPHLLTLSARSDDALRAAATELAAHVRTNPDLHEADVCAAVNSARDDGPHRLAMVADGDLAERLDAARAAEFTVARSRPRTAFLLPGQGAQRPGQGRTLYRTSPVFRDVLDEASSLTGPIRGRSLAEWCLDPRMDPEELARTEVAQPLLVAFGVGLARQLAEWGLSADAVAGHSVGEIAAACVAGSLTLDEAVGFAAERGRLVGERARPGAMAAVRCDEDTVAGLVSASAGPLSVAAVNGPGRW</sequence>
<name>A0ABU8UG11_9ACTN</name>
<dbReference type="EMBL" id="JBBKAK010000001">
    <property type="protein sequence ID" value="MEJ8667828.1"/>
    <property type="molecule type" value="Genomic_DNA"/>
</dbReference>
<dbReference type="Gene3D" id="3.40.47.10">
    <property type="match status" value="1"/>
</dbReference>
<evidence type="ECO:0000256" key="2">
    <source>
        <dbReference type="ARBA" id="ARBA00022553"/>
    </source>
</evidence>
<dbReference type="PANTHER" id="PTHR43775:SF37">
    <property type="entry name" value="SI:DKEY-61P9.11"/>
    <property type="match status" value="1"/>
</dbReference>
<dbReference type="InterPro" id="IPR016039">
    <property type="entry name" value="Thiolase-like"/>
</dbReference>
<keyword evidence="5" id="KW-1185">Reference proteome</keyword>
<dbReference type="SMART" id="SM00827">
    <property type="entry name" value="PKS_AT"/>
    <property type="match status" value="1"/>
</dbReference>
<dbReference type="InterPro" id="IPR001227">
    <property type="entry name" value="Ac_transferase_dom_sf"/>
</dbReference>
<reference evidence="4 5" key="1">
    <citation type="submission" date="2024-03" db="EMBL/GenBank/DDBJ databases">
        <title>Novel Streptomyces species of biotechnological and ecological value are a feature of Machair soil.</title>
        <authorList>
            <person name="Prole J.R."/>
            <person name="Goodfellow M."/>
            <person name="Allenby N."/>
            <person name="Ward A.C."/>
        </authorList>
    </citation>
    <scope>NUCLEOTIDE SEQUENCE [LARGE SCALE GENOMIC DNA]</scope>
    <source>
        <strain evidence="4 5">MS1.AVA.1</strain>
    </source>
</reference>
<dbReference type="InterPro" id="IPR014043">
    <property type="entry name" value="Acyl_transferase_dom"/>
</dbReference>
<protein>
    <submittedName>
        <fullName evidence="4">Acyltransferase domain-containing protein</fullName>
    </submittedName>
</protein>
<dbReference type="Gene3D" id="3.40.366.10">
    <property type="entry name" value="Malonyl-Coenzyme A Acyl Carrier Protein, domain 2"/>
    <property type="match status" value="1"/>
</dbReference>
<keyword evidence="1" id="KW-0596">Phosphopantetheine</keyword>
<dbReference type="SUPFAM" id="SSF52151">
    <property type="entry name" value="FabD/lysophospholipase-like"/>
    <property type="match status" value="1"/>
</dbReference>
<dbReference type="InterPro" id="IPR032821">
    <property type="entry name" value="PKS_assoc"/>
</dbReference>
<evidence type="ECO:0000313" key="5">
    <source>
        <dbReference type="Proteomes" id="UP001376459"/>
    </source>
</evidence>
<feature type="domain" description="Malonyl-CoA:ACP transacylase (MAT)" evidence="3">
    <location>
        <begin position="126"/>
        <end position="286"/>
    </location>
</feature>
<dbReference type="InterPro" id="IPR016035">
    <property type="entry name" value="Acyl_Trfase/lysoPLipase"/>
</dbReference>
<dbReference type="Gene3D" id="3.30.70.3290">
    <property type="match status" value="1"/>
</dbReference>
<dbReference type="PANTHER" id="PTHR43775">
    <property type="entry name" value="FATTY ACID SYNTHASE"/>
    <property type="match status" value="1"/>
</dbReference>
<gene>
    <name evidence="4" type="ORF">WKI71_02320</name>
</gene>
<keyword evidence="4" id="KW-0012">Acyltransferase</keyword>
<proteinExistence type="predicted"/>
<evidence type="ECO:0000313" key="4">
    <source>
        <dbReference type="EMBL" id="MEJ8667828.1"/>
    </source>
</evidence>
<accession>A0ABU8UG11</accession>
<dbReference type="SUPFAM" id="SSF53901">
    <property type="entry name" value="Thiolase-like"/>
    <property type="match status" value="1"/>
</dbReference>
<comment type="caution">
    <text evidence="4">The sequence shown here is derived from an EMBL/GenBank/DDBJ whole genome shotgun (WGS) entry which is preliminary data.</text>
</comment>